<reference evidence="3" key="1">
    <citation type="submission" date="2017-09" db="EMBL/GenBank/DDBJ databases">
        <title>Depth-based differentiation of microbial function through sediment-hosted aquifers and enrichment of novel symbionts in the deep terrestrial subsurface.</title>
        <authorList>
            <person name="Probst A.J."/>
            <person name="Ladd B."/>
            <person name="Jarett J.K."/>
            <person name="Geller-Mcgrath D.E."/>
            <person name="Sieber C.M.K."/>
            <person name="Emerson J.B."/>
            <person name="Anantharaman K."/>
            <person name="Thomas B.C."/>
            <person name="Malmstrom R."/>
            <person name="Stieglmeier M."/>
            <person name="Klingl A."/>
            <person name="Woyke T."/>
            <person name="Ryan C.M."/>
            <person name="Banfield J.F."/>
        </authorList>
    </citation>
    <scope>NUCLEOTIDE SEQUENCE [LARGE SCALE GENOMIC DNA]</scope>
</reference>
<organism evidence="2 3">
    <name type="scientific">Candidatus Magasanikbacteria bacterium CG10_big_fil_rev_8_21_14_0_10_42_10</name>
    <dbReference type="NCBI Taxonomy" id="1974649"/>
    <lineage>
        <taxon>Bacteria</taxon>
        <taxon>Candidatus Magasanikiibacteriota</taxon>
    </lineage>
</organism>
<evidence type="ECO:0000313" key="3">
    <source>
        <dbReference type="Proteomes" id="UP000231530"/>
    </source>
</evidence>
<keyword evidence="1" id="KW-0472">Membrane</keyword>
<proteinExistence type="predicted"/>
<name>A0A2H0TWD1_9BACT</name>
<evidence type="ECO:0000256" key="1">
    <source>
        <dbReference type="SAM" id="Phobius"/>
    </source>
</evidence>
<dbReference type="Proteomes" id="UP000231530">
    <property type="component" value="Unassembled WGS sequence"/>
</dbReference>
<accession>A0A2H0TWD1</accession>
<comment type="caution">
    <text evidence="2">The sequence shown here is derived from an EMBL/GenBank/DDBJ whole genome shotgun (WGS) entry which is preliminary data.</text>
</comment>
<dbReference type="EMBL" id="PFBY01000024">
    <property type="protein sequence ID" value="PIR76469.1"/>
    <property type="molecule type" value="Genomic_DNA"/>
</dbReference>
<gene>
    <name evidence="2" type="ORF">COU32_01920</name>
</gene>
<feature type="transmembrane region" description="Helical" evidence="1">
    <location>
        <begin position="74"/>
        <end position="99"/>
    </location>
</feature>
<feature type="transmembrane region" description="Helical" evidence="1">
    <location>
        <begin position="32"/>
        <end position="54"/>
    </location>
</feature>
<evidence type="ECO:0000313" key="2">
    <source>
        <dbReference type="EMBL" id="PIR76469.1"/>
    </source>
</evidence>
<feature type="transmembrane region" description="Helical" evidence="1">
    <location>
        <begin position="147"/>
        <end position="173"/>
    </location>
</feature>
<feature type="transmembrane region" description="Helical" evidence="1">
    <location>
        <begin position="111"/>
        <end position="127"/>
    </location>
</feature>
<keyword evidence="1" id="KW-1133">Transmembrane helix</keyword>
<feature type="transmembrane region" description="Helical" evidence="1">
    <location>
        <begin position="185"/>
        <end position="205"/>
    </location>
</feature>
<dbReference type="AlphaFoldDB" id="A0A2H0TWD1"/>
<sequence>MEEEHIAQQPEEHTEELIEIQNSTKEKKAKKFFLHSALMPLLFWIAFGGLFYFFSYDLAQIKYPDITDPRITKIFSTYSIFAGLALGFFSMLGGYILYAILKKTKVQKCKLIFPALAFLMTMPWYFLARQLVFFENKYTDIGRGVIYYIGIPLLSTTKFLLWIFVIWTLILIVKTVLNKNVAKKSAFVATFLIAPLFLTGCVSTINEWACQFYDNPDHCMQNAAIQDANPDTCENIKGEDFQDSGSNPPKDKCYLRIAENTGDLGTCDKIEGGPYSYTKEECLLSTSIKFKNPSGCVELTGADRAECISQVSPSVYPGRVIEIDEQIDFLKKELADNPDADLQRQLDALEKTKTDYMEVINNENKKEYESLTDPMNKQTAVDYATGKIDEKTKNSLTALNDSLRDKGETLTEKEYNALSEMLAYKNDPKNDIENLEASELVKLRWNEKLGNAKDYLKFWNANPTEKEKKYDESLLIYSRMLERQAAIDKGLNQEQQDFDREAGRIKDQIKDDIISTITDEAKKAAFGEILDIVDSSASGPTTAILGEALDTVQKEAKSAEFRGLVRAYNLGMEEELAKAGGDVDKAHAAVTANLQNDPYMYEDKNTFAKYGNILENKDCDGTNPHCVNKEVFWKAMKKSFKYQQQ</sequence>
<protein>
    <submittedName>
        <fullName evidence="2">Uncharacterized protein</fullName>
    </submittedName>
</protein>
<keyword evidence="1" id="KW-0812">Transmembrane</keyword>